<reference evidence="11" key="1">
    <citation type="submission" date="2015-07" db="EMBL/GenBank/DDBJ databases">
        <title>Adaptation to a free-living lifestyle via gene acquisitions in the diplomonad Trepomonas sp. PC1.</title>
        <authorList>
            <person name="Xu F."/>
            <person name="Jerlstrom-Hultqvist J."/>
            <person name="Kolisko M."/>
            <person name="Simpson A.G.B."/>
            <person name="Roger A.J."/>
            <person name="Svard S.G."/>
            <person name="Andersson J.O."/>
        </authorList>
    </citation>
    <scope>NUCLEOTIDE SEQUENCE</scope>
    <source>
        <strain evidence="11">PC1</strain>
    </source>
</reference>
<dbReference type="GO" id="GO:0070507">
    <property type="term" value="P:regulation of microtubule cytoskeleton organization"/>
    <property type="evidence" value="ECO:0007669"/>
    <property type="project" value="TreeGrafter"/>
</dbReference>
<proteinExistence type="inferred from homology"/>
<evidence type="ECO:0000256" key="2">
    <source>
        <dbReference type="ARBA" id="ARBA00004430"/>
    </source>
</evidence>
<keyword evidence="5 9" id="KW-0175">Coiled coil</keyword>
<dbReference type="EMBL" id="GDID01000225">
    <property type="protein sequence ID" value="JAP96381.1"/>
    <property type="molecule type" value="Transcribed_RNA"/>
</dbReference>
<keyword evidence="4" id="KW-0970">Cilium biogenesis/degradation</keyword>
<dbReference type="InterPro" id="IPR042576">
    <property type="entry name" value="TRAF3IP1_N_sf"/>
</dbReference>
<keyword evidence="6" id="KW-0206">Cytoskeleton</keyword>
<dbReference type="Pfam" id="PF10243">
    <property type="entry name" value="MIP-T3"/>
    <property type="match status" value="1"/>
</dbReference>
<dbReference type="GO" id="GO:0060271">
    <property type="term" value="P:cilium assembly"/>
    <property type="evidence" value="ECO:0007669"/>
    <property type="project" value="TreeGrafter"/>
</dbReference>
<evidence type="ECO:0000256" key="1">
    <source>
        <dbReference type="ARBA" id="ARBA00004120"/>
    </source>
</evidence>
<evidence type="ECO:0000256" key="4">
    <source>
        <dbReference type="ARBA" id="ARBA00022794"/>
    </source>
</evidence>
<evidence type="ECO:0000256" key="7">
    <source>
        <dbReference type="ARBA" id="ARBA00023273"/>
    </source>
</evidence>
<dbReference type="Gene3D" id="1.10.418.50">
    <property type="entry name" value="Microtubule-binding protein MIP-T3"/>
    <property type="match status" value="1"/>
</dbReference>
<dbReference type="GO" id="GO:0036064">
    <property type="term" value="C:ciliary basal body"/>
    <property type="evidence" value="ECO:0007669"/>
    <property type="project" value="TreeGrafter"/>
</dbReference>
<evidence type="ECO:0000256" key="9">
    <source>
        <dbReference type="SAM" id="Coils"/>
    </source>
</evidence>
<dbReference type="GO" id="GO:0042073">
    <property type="term" value="P:intraciliary transport"/>
    <property type="evidence" value="ECO:0007669"/>
    <property type="project" value="TreeGrafter"/>
</dbReference>
<feature type="non-terminal residue" evidence="11">
    <location>
        <position position="1"/>
    </location>
</feature>
<accession>A0A146KM20</accession>
<evidence type="ECO:0000256" key="8">
    <source>
        <dbReference type="ARBA" id="ARBA00043971"/>
    </source>
</evidence>
<protein>
    <recommendedName>
        <fullName evidence="10">TRAF3-interacting protein 1 N-terminal domain-containing protein</fullName>
    </recommendedName>
</protein>
<comment type="similarity">
    <text evidence="8">Belongs to the TRAF3IP1 family.</text>
</comment>
<comment type="subcellular location">
    <subcellularLocation>
        <location evidence="2">Cytoplasm</location>
        <location evidence="2">Cytoskeleton</location>
        <location evidence="2">Cilium axoneme</location>
    </subcellularLocation>
    <subcellularLocation>
        <location evidence="1">Cytoplasm</location>
        <location evidence="1">Cytoskeleton</location>
        <location evidence="1">Cilium basal body</location>
    </subcellularLocation>
</comment>
<name>A0A146KM20_9EUKA</name>
<evidence type="ECO:0000256" key="5">
    <source>
        <dbReference type="ARBA" id="ARBA00023054"/>
    </source>
</evidence>
<keyword evidence="3" id="KW-0963">Cytoplasm</keyword>
<keyword evidence="7" id="KW-0966">Cell projection</keyword>
<dbReference type="PANTHER" id="PTHR31363">
    <property type="entry name" value="TRAF3-INTERACTING PROTEIN 1"/>
    <property type="match status" value="1"/>
</dbReference>
<gene>
    <name evidence="11" type="ORF">TPC1_10301</name>
</gene>
<evidence type="ECO:0000256" key="6">
    <source>
        <dbReference type="ARBA" id="ARBA00023212"/>
    </source>
</evidence>
<feature type="coiled-coil region" evidence="9">
    <location>
        <begin position="178"/>
        <end position="216"/>
    </location>
</feature>
<dbReference type="InterPro" id="IPR018799">
    <property type="entry name" value="TRAF3IP1"/>
</dbReference>
<dbReference type="AlphaFoldDB" id="A0A146KM20"/>
<dbReference type="GO" id="GO:0030992">
    <property type="term" value="C:intraciliary transport particle B"/>
    <property type="evidence" value="ECO:0007669"/>
    <property type="project" value="TreeGrafter"/>
</dbReference>
<evidence type="ECO:0000259" key="10">
    <source>
        <dbReference type="Pfam" id="PF10243"/>
    </source>
</evidence>
<evidence type="ECO:0000256" key="3">
    <source>
        <dbReference type="ARBA" id="ARBA00022490"/>
    </source>
</evidence>
<dbReference type="GO" id="GO:0008017">
    <property type="term" value="F:microtubule binding"/>
    <property type="evidence" value="ECO:0007669"/>
    <property type="project" value="InterPro"/>
</dbReference>
<dbReference type="PANTHER" id="PTHR31363:SF0">
    <property type="entry name" value="TRAF3-INTERACTING PROTEIN 1"/>
    <property type="match status" value="1"/>
</dbReference>
<sequence>EPTQELMNETMEKIKQITDVPSVTSKTIARPPAKVIQEIFTMISKTTGFPDPSIIQEQEIPKEQKQQRIDYIQQIIDVTADYLQIQIPCEAKNITAGKEVSQTLQFLQRLCEAATNFQNEKNQPETESIPINNEKQVEEIQPPEHIFPVESFKQEPIVEKQEPELPKEVFKQQNVEDQKELQRALELQKQENELRQEEQRKQQALQEQQLQQKTQEAIQNLQGDKNLFKALPPSRGKNRAVEETVQYKVQQIIESSDSQEVQQEENIADQLNLNDSQKMLFEAPGQFSKEAADIQNDFQNNVPHSQQEKRVFAQQKISNQSNNKLIEMVQGAVKQVIPFSKATSFLEEHLIRMRHELMQAMDDCGEQEIQRQKMLNMENKNRSVIDAKLRAVQEQIQQSKGQLSEIAGFVV</sequence>
<feature type="domain" description="TRAF3-interacting protein 1 N-terminal" evidence="10">
    <location>
        <begin position="7"/>
        <end position="115"/>
    </location>
</feature>
<dbReference type="GO" id="GO:0005930">
    <property type="term" value="C:axoneme"/>
    <property type="evidence" value="ECO:0007669"/>
    <property type="project" value="UniProtKB-SubCell"/>
</dbReference>
<dbReference type="InterPro" id="IPR040468">
    <property type="entry name" value="TRAF3IP1_N"/>
</dbReference>
<organism evidence="11">
    <name type="scientific">Trepomonas sp. PC1</name>
    <dbReference type="NCBI Taxonomy" id="1076344"/>
    <lineage>
        <taxon>Eukaryota</taxon>
        <taxon>Metamonada</taxon>
        <taxon>Diplomonadida</taxon>
        <taxon>Hexamitidae</taxon>
        <taxon>Hexamitinae</taxon>
        <taxon>Trepomonas</taxon>
    </lineage>
</organism>
<evidence type="ECO:0000313" key="11">
    <source>
        <dbReference type="EMBL" id="JAP96381.1"/>
    </source>
</evidence>